<dbReference type="Gene3D" id="1.20.120.20">
    <property type="entry name" value="Apolipoprotein"/>
    <property type="match status" value="1"/>
</dbReference>
<dbReference type="SUPFAM" id="SSF55874">
    <property type="entry name" value="ATPase domain of HSP90 chaperone/DNA topoisomerase II/histidine kinase"/>
    <property type="match status" value="2"/>
</dbReference>
<protein>
    <recommendedName>
        <fullName evidence="2">Histidine kinase/HSP90-like ATPase domain-containing protein</fullName>
    </recommendedName>
</protein>
<dbReference type="AlphaFoldDB" id="A0A7G9YU48"/>
<feature type="coiled-coil region" evidence="1">
    <location>
        <begin position="511"/>
        <end position="542"/>
    </location>
</feature>
<sequence>MPSFRAKARAVDLLGKGQIADLPTAICELWKNGYDAYADNLSCDLYLLGYKGLNSPVFTLSDDGTGMSKTDIEEKWIVLGTDSRVRGAELLTEGERLGKPIRIPMGEKGIGRLSVSYLGPKMFMITKKKNGNCLALFIDWRILDNYNLYLNDIDIHIKEIPSSSEIKKILFELVKEFELNLTSGNWEEHQPLADTISKDTDDFYLPNFLVERIQSDFYGKDRHGTIFIVFDPHDQLTELSKGDRIDIRGDPAINYLRSSLSGINNSFKEEKLFKTGFFIHDSGGKYNLIAKENFFAREDMFENSDHYLTGSFDENGFFKRELKVFNRIIQHKFRPRRLPGRTPYGPLKIEFGFVEGEHKSSILPREKWDIIMKKCHHFGGLYLYRDKFRVLPYGRTDFDFLKFEERRSLSATYYQFSHRRIFGYIEISRNKNPGLRDKAGREGFIENQAYREFKEDLIGFFTDLAVRFFRTKSPEDREKFGPTLREEQVVAIKQRNKRILRAEKKRSKMTATRFKRELKENSEKLDRITNDLKERLTDLEQESKKDTILYNKVSQNISQIGSKKIELGNIKLVKPRRIELTDRQTNRYHEYRERYDEALELIGACNALIYDIHEKLSEENLKEEFEERYDDFRGDVSSTLKGYRARFTNAIEDLDTQMKDDLQTFPDVYAEKTGHLIPTGNEDNEELKRRIEQLGTIYDAIKEEIEEKYGSFVDHVESLSFDIDDDLLVGWYKEQYEKISEKVEALHELAQLGMAIEIIDHQFNVLYAEMSEAIDFFKRFANKKPEIEENYRQLRNAFEHLENNHKLLTPLYRTMRRTKTEITGSGIKAYLEIFFAKRFERHRISFKTDPSFDNYVFYTYESVIKPAFINIINNALYWLIPFSDRKIKISYEDGKILIMDSGEGIEYADLDRIFTLFFTRKPGGRGIGLYLAKTNLHTIGYEIYASNDKKFNKLGGACIIIEKMEEKKDGF</sequence>
<dbReference type="Pfam" id="PF13589">
    <property type="entry name" value="HATPase_c_3"/>
    <property type="match status" value="1"/>
</dbReference>
<dbReference type="EMBL" id="MT631471">
    <property type="protein sequence ID" value="QNO51532.1"/>
    <property type="molecule type" value="Genomic_DNA"/>
</dbReference>
<organism evidence="3">
    <name type="scientific">Candidatus Methanophagaceae archaeon ANME-1 ERB6</name>
    <dbReference type="NCBI Taxonomy" id="2759912"/>
    <lineage>
        <taxon>Archaea</taxon>
        <taxon>Methanobacteriati</taxon>
        <taxon>Methanobacteriota</taxon>
        <taxon>Stenosarchaea group</taxon>
        <taxon>Methanomicrobia</taxon>
        <taxon>Candidatus Methanophagales</taxon>
        <taxon>Candidatus Methanophagaceae</taxon>
    </lineage>
</organism>
<dbReference type="InterPro" id="IPR043836">
    <property type="entry name" value="DHp"/>
</dbReference>
<dbReference type="InterPro" id="IPR036890">
    <property type="entry name" value="HATPase_C_sf"/>
</dbReference>
<dbReference type="SMART" id="SM00387">
    <property type="entry name" value="HATPase_c"/>
    <property type="match status" value="1"/>
</dbReference>
<dbReference type="Pfam" id="PF02518">
    <property type="entry name" value="HATPase_c"/>
    <property type="match status" value="1"/>
</dbReference>
<gene>
    <name evidence="3" type="ORF">CBNPKNJC_00047</name>
</gene>
<evidence type="ECO:0000256" key="1">
    <source>
        <dbReference type="SAM" id="Coils"/>
    </source>
</evidence>
<evidence type="ECO:0000313" key="3">
    <source>
        <dbReference type="EMBL" id="QNO51532.1"/>
    </source>
</evidence>
<dbReference type="Pfam" id="PF19191">
    <property type="entry name" value="HEF_HK"/>
    <property type="match status" value="1"/>
</dbReference>
<keyword evidence="1" id="KW-0175">Coiled coil</keyword>
<reference evidence="3" key="1">
    <citation type="submission" date="2020-06" db="EMBL/GenBank/DDBJ databases">
        <title>Unique genomic features of the anaerobic methanotrophic archaea.</title>
        <authorList>
            <person name="Chadwick G.L."/>
            <person name="Skennerton C.T."/>
            <person name="Laso-Perez R."/>
            <person name="Leu A.O."/>
            <person name="Speth D.R."/>
            <person name="Yu H."/>
            <person name="Morgan-Lang C."/>
            <person name="Hatzenpichler R."/>
            <person name="Goudeau D."/>
            <person name="Malmstrom R."/>
            <person name="Brazelton W.J."/>
            <person name="Woyke T."/>
            <person name="Hallam S.J."/>
            <person name="Tyson G.W."/>
            <person name="Wegener G."/>
            <person name="Boetius A."/>
            <person name="Orphan V."/>
        </authorList>
    </citation>
    <scope>NUCLEOTIDE SEQUENCE</scope>
</reference>
<feature type="domain" description="Histidine kinase/HSP90-like ATPase" evidence="2">
    <location>
        <begin position="859"/>
        <end position="967"/>
    </location>
</feature>
<dbReference type="InterPro" id="IPR003594">
    <property type="entry name" value="HATPase_dom"/>
</dbReference>
<proteinExistence type="predicted"/>
<dbReference type="Gene3D" id="3.30.565.10">
    <property type="entry name" value="Histidine kinase-like ATPase, C-terminal domain"/>
    <property type="match status" value="2"/>
</dbReference>
<name>A0A7G9YU48_9EURY</name>
<dbReference type="SUPFAM" id="SSF58113">
    <property type="entry name" value="Apolipoprotein A-I"/>
    <property type="match status" value="1"/>
</dbReference>
<accession>A0A7G9YU48</accession>
<evidence type="ECO:0000259" key="2">
    <source>
        <dbReference type="SMART" id="SM00387"/>
    </source>
</evidence>